<dbReference type="EMBL" id="CAVLGL010000093">
    <property type="protein sequence ID" value="CAK1595750.1"/>
    <property type="molecule type" value="Genomic_DNA"/>
</dbReference>
<dbReference type="PANTHER" id="PTHR46289">
    <property type="entry name" value="52 KDA REPRESSOR OF THE INHIBITOR OF THE PROTEIN KINASE-LIKE PROTEIN-RELATED"/>
    <property type="match status" value="1"/>
</dbReference>
<accession>A0AAV1LLK7</accession>
<dbReference type="AlphaFoldDB" id="A0AAV1LLK7"/>
<keyword evidence="1" id="KW-0812">Transmembrane</keyword>
<proteinExistence type="predicted"/>
<name>A0AAV1LLK7_9NEOP</name>
<keyword evidence="3" id="KW-1185">Reference proteome</keyword>
<sequence>MNSETSSKANSFLRSVILSDFVVSLCCLGMLFPYTLTLCKILQSPLCDLVAALQHANLIIKTIEDVRQNIHAKFAELFKNAQNLLSTVNEEMKITRITSRQEHRANYNTKDLETYFRITIMIPLLYYLIDQLQSKFQNHKATLSSLNNLIPLNFIF</sequence>
<keyword evidence="1" id="KW-0472">Membrane</keyword>
<evidence type="ECO:0000313" key="3">
    <source>
        <dbReference type="Proteomes" id="UP001314205"/>
    </source>
</evidence>
<feature type="transmembrane region" description="Helical" evidence="1">
    <location>
        <begin position="12"/>
        <end position="36"/>
    </location>
</feature>
<evidence type="ECO:0000256" key="1">
    <source>
        <dbReference type="SAM" id="Phobius"/>
    </source>
</evidence>
<dbReference type="PANTHER" id="PTHR46289:SF14">
    <property type="entry name" value="DUF4371 DOMAIN-CONTAINING PROTEIN"/>
    <property type="match status" value="1"/>
</dbReference>
<keyword evidence="1" id="KW-1133">Transmembrane helix</keyword>
<evidence type="ECO:0000313" key="2">
    <source>
        <dbReference type="EMBL" id="CAK1595750.1"/>
    </source>
</evidence>
<dbReference type="Proteomes" id="UP001314205">
    <property type="component" value="Unassembled WGS sequence"/>
</dbReference>
<reference evidence="2 3" key="1">
    <citation type="submission" date="2023-11" db="EMBL/GenBank/DDBJ databases">
        <authorList>
            <person name="Hedman E."/>
            <person name="Englund M."/>
            <person name="Stromberg M."/>
            <person name="Nyberg Akerstrom W."/>
            <person name="Nylinder S."/>
            <person name="Jareborg N."/>
            <person name="Kallberg Y."/>
            <person name="Kronander E."/>
        </authorList>
    </citation>
    <scope>NUCLEOTIDE SEQUENCE [LARGE SCALE GENOMIC DNA]</scope>
</reference>
<dbReference type="InterPro" id="IPR052958">
    <property type="entry name" value="IFN-induced_PKR_regulator"/>
</dbReference>
<gene>
    <name evidence="2" type="ORF">PARMNEM_LOCUS15183</name>
</gene>
<organism evidence="2 3">
    <name type="scientific">Parnassius mnemosyne</name>
    <name type="common">clouded apollo</name>
    <dbReference type="NCBI Taxonomy" id="213953"/>
    <lineage>
        <taxon>Eukaryota</taxon>
        <taxon>Metazoa</taxon>
        <taxon>Ecdysozoa</taxon>
        <taxon>Arthropoda</taxon>
        <taxon>Hexapoda</taxon>
        <taxon>Insecta</taxon>
        <taxon>Pterygota</taxon>
        <taxon>Neoptera</taxon>
        <taxon>Endopterygota</taxon>
        <taxon>Lepidoptera</taxon>
        <taxon>Glossata</taxon>
        <taxon>Ditrysia</taxon>
        <taxon>Papilionoidea</taxon>
        <taxon>Papilionidae</taxon>
        <taxon>Parnassiinae</taxon>
        <taxon>Parnassini</taxon>
        <taxon>Parnassius</taxon>
        <taxon>Driopa</taxon>
    </lineage>
</organism>
<comment type="caution">
    <text evidence="2">The sequence shown here is derived from an EMBL/GenBank/DDBJ whole genome shotgun (WGS) entry which is preliminary data.</text>
</comment>
<protein>
    <submittedName>
        <fullName evidence="2">Uncharacterized protein</fullName>
    </submittedName>
</protein>